<dbReference type="InterPro" id="IPR000380">
    <property type="entry name" value="Topo_IA"/>
</dbReference>
<reference evidence="15" key="1">
    <citation type="submission" date="2016-11" db="EMBL/GenBank/DDBJ databases">
        <authorList>
            <person name="Varghese N."/>
            <person name="Submissions S."/>
        </authorList>
    </citation>
    <scope>NUCLEOTIDE SEQUENCE [LARGE SCALE GENOMIC DNA]</scope>
    <source>
        <strain evidence="15">DSM 11792</strain>
    </source>
</reference>
<dbReference type="Pfam" id="PF01751">
    <property type="entry name" value="Toprim"/>
    <property type="match status" value="1"/>
</dbReference>
<dbReference type="InterPro" id="IPR013497">
    <property type="entry name" value="Topo_IA_cen"/>
</dbReference>
<dbReference type="CDD" id="cd00186">
    <property type="entry name" value="TOP1Ac"/>
    <property type="match status" value="1"/>
</dbReference>
<dbReference type="PROSITE" id="PS00396">
    <property type="entry name" value="TOPO_IA_1"/>
    <property type="match status" value="1"/>
</dbReference>
<dbReference type="EMBL" id="FQUW01000028">
    <property type="protein sequence ID" value="SHF41922.1"/>
    <property type="molecule type" value="Genomic_DNA"/>
</dbReference>
<comment type="catalytic activity">
    <reaction evidence="1 10">
        <text>ATP-independent breakage of single-stranded DNA, followed by passage and rejoining.</text>
        <dbReference type="EC" id="5.6.2.1"/>
    </reaction>
</comment>
<evidence type="ECO:0000256" key="2">
    <source>
        <dbReference type="ARBA" id="ARBA00009446"/>
    </source>
</evidence>
<dbReference type="SMART" id="SM00493">
    <property type="entry name" value="TOPRIM"/>
    <property type="match status" value="1"/>
</dbReference>
<dbReference type="OrthoDB" id="9804262at2"/>
<dbReference type="SMART" id="SM00437">
    <property type="entry name" value="TOP1Ac"/>
    <property type="match status" value="1"/>
</dbReference>
<keyword evidence="3" id="KW-0479">Metal-binding</keyword>
<feature type="site" description="Interaction with DNA" evidence="10">
    <location>
        <position position="140"/>
    </location>
</feature>
<feature type="region of interest" description="Interaction with DNA" evidence="10">
    <location>
        <begin position="163"/>
        <end position="168"/>
    </location>
</feature>
<dbReference type="InterPro" id="IPR013825">
    <property type="entry name" value="Topo_IA_cen_sub2"/>
</dbReference>
<dbReference type="EC" id="5.6.2.1" evidence="10"/>
<keyword evidence="5" id="KW-0862">Zinc</keyword>
<dbReference type="InterPro" id="IPR023406">
    <property type="entry name" value="Topo_IA_AS"/>
</dbReference>
<dbReference type="InterPro" id="IPR023405">
    <property type="entry name" value="Topo_IA_core_domain"/>
</dbReference>
<feature type="region of interest" description="Disordered" evidence="11">
    <location>
        <begin position="698"/>
        <end position="748"/>
    </location>
</feature>
<evidence type="ECO:0000256" key="3">
    <source>
        <dbReference type="ARBA" id="ARBA00022723"/>
    </source>
</evidence>
<dbReference type="Gene3D" id="1.10.290.10">
    <property type="entry name" value="Topoisomerase I, domain 4"/>
    <property type="match status" value="1"/>
</dbReference>
<feature type="site" description="Interaction with DNA" evidence="10">
    <location>
        <position position="33"/>
    </location>
</feature>
<feature type="site" description="Interaction with DNA" evidence="10">
    <location>
        <position position="143"/>
    </location>
</feature>
<evidence type="ECO:0000313" key="14">
    <source>
        <dbReference type="EMBL" id="SHF41922.1"/>
    </source>
</evidence>
<feature type="site" description="Interaction with DNA" evidence="10">
    <location>
        <position position="139"/>
    </location>
</feature>
<gene>
    <name evidence="10" type="primary">topA</name>
    <name evidence="14" type="ORF">SAMN02745218_02211</name>
</gene>
<feature type="site" description="Interaction with DNA" evidence="10">
    <location>
        <position position="491"/>
    </location>
</feature>
<dbReference type="PRINTS" id="PR00417">
    <property type="entry name" value="PRTPISMRASEI"/>
</dbReference>
<feature type="active site" description="O-(5'-phospho-DNA)-tyrosine intermediate" evidence="10">
    <location>
        <position position="299"/>
    </location>
</feature>
<comment type="similarity">
    <text evidence="2 10">Belongs to the type IA topoisomerase family.</text>
</comment>
<dbReference type="InterPro" id="IPR013824">
    <property type="entry name" value="Topo_IA_cen_sub1"/>
</dbReference>
<dbReference type="Gene3D" id="1.10.460.10">
    <property type="entry name" value="Topoisomerase I, domain 2"/>
    <property type="match status" value="1"/>
</dbReference>
<sequence length="748" mass="84438">MSKTLVIVESPAKAKSIGKLLGKKYTIKASMGHVRDLPKSQFGVDVEHGFTPKYITIRGKGEIIKELRAAVKKADRVLLASDPDREGEAIAWHLASVLEIDENSPCRIEFNEITRQAVQNAVKEPRPIDYNRVHAQQARRVLDRLVGYMLSPLLWRKVKKGLSAGRVQSVAVRLICDREEEITAFVPEEYWTLTAVFTRRGKDPFEARLYKAGDKKVEIKTQDQVQEILKELRGVSYRVVRITRREKKRQPPLPFTTSSLQQEAYRKLNFTARKTMMVAQQLYEGLELGPEGPVGLVTYIRTDSTRVAAQAVEDARNYIRGKFGPEYVPEKPRQVAARGRIQDAHEAIRPTFVEREPEAVKEYLTPDQYKLYKLIWSRFVASQMSPAVVETTSVDIGGGRYIFRASGSVVTFPGFTRVYEESRDDEAREEEGVLPALSEGEALEAESLTPKQHFTQPPPRYTDATLVKALEEKGIGRPSTYAPILETIIRRGYVVREKKQLVPTELGMVVVDLLKRHFPDIIDVEFTAQMEESLDRIEEGEMDWVQVVRDFYGPFQETLARAEEEIGRVAVADEVSEEVCEQCGRNMVIKTGRYGKFLACPGFPECRNTRPLLETTGVPCPRCKKGELVVRRSKKGRRFFGCSRYPECDFMVWDEPAGENCPRCGDMLVVKRGRGEREVLECINEQCRYRVTREKAGSNGEAARDVAVGSEPAEEKEPSFKPWDGDTLSIMAGKESGPAATGETGGRS</sequence>
<dbReference type="GO" id="GO:0006265">
    <property type="term" value="P:DNA topological change"/>
    <property type="evidence" value="ECO:0007669"/>
    <property type="project" value="UniProtKB-UniRule"/>
</dbReference>
<dbReference type="Pfam" id="PF01131">
    <property type="entry name" value="Topoisom_bac"/>
    <property type="match status" value="1"/>
</dbReference>
<dbReference type="Gene3D" id="3.30.65.10">
    <property type="entry name" value="Bacterial Topoisomerase I, domain 1"/>
    <property type="match status" value="2"/>
</dbReference>
<dbReference type="RefSeq" id="WP_073166234.1">
    <property type="nucleotide sequence ID" value="NZ_FQUW01000028.1"/>
</dbReference>
<proteinExistence type="inferred from homology"/>
<evidence type="ECO:0000256" key="5">
    <source>
        <dbReference type="ARBA" id="ARBA00022833"/>
    </source>
</evidence>
<comment type="function">
    <text evidence="10">Releases the supercoiling and torsional tension of DNA, which is introduced during the DNA replication and transcription, by transiently cleaving and rejoining one strand of the DNA duplex. Introduces a single-strand break via transesterification at a target site in duplex DNA. The scissile phosphodiester is attacked by the catalytic tyrosine of the enzyme, resulting in the formation of a DNA-(5'-phosphotyrosyl)-enzyme intermediate and the expulsion of a 3'-OH DNA strand. The free DNA strand then undergoes passage around the unbroken strand, thus removing DNA supercoils. Finally, in the religation step, the DNA 3'-OH attacks the covalent intermediate to expel the active-site tyrosine and restore the DNA phosphodiester backbone.</text>
</comment>
<keyword evidence="7 10" id="KW-0799">Topoisomerase</keyword>
<dbReference type="HAMAP" id="MF_00952">
    <property type="entry name" value="Topoisom_1_prok"/>
    <property type="match status" value="1"/>
</dbReference>
<dbReference type="InterPro" id="IPR013498">
    <property type="entry name" value="Topo_IA_Znf"/>
</dbReference>
<accession>A0A1M5BI84</accession>
<dbReference type="InterPro" id="IPR003602">
    <property type="entry name" value="Topo_IA_DNA-bd_dom"/>
</dbReference>
<dbReference type="InterPro" id="IPR013826">
    <property type="entry name" value="Topo_IA_cen_sub3"/>
</dbReference>
<dbReference type="GO" id="GO:0003917">
    <property type="term" value="F:DNA topoisomerase type I (single strand cut, ATP-independent) activity"/>
    <property type="evidence" value="ECO:0007669"/>
    <property type="project" value="UniProtKB-UniRule"/>
</dbReference>
<keyword evidence="9 10" id="KW-0413">Isomerase</keyword>
<dbReference type="Pfam" id="PF01396">
    <property type="entry name" value="Zn_ribbon_Top1"/>
    <property type="match status" value="3"/>
</dbReference>
<dbReference type="SUPFAM" id="SSF56712">
    <property type="entry name" value="Prokaryotic type I DNA topoisomerase"/>
    <property type="match status" value="1"/>
</dbReference>
<dbReference type="InterPro" id="IPR005733">
    <property type="entry name" value="TopoI_bac-type"/>
</dbReference>
<evidence type="ECO:0000256" key="11">
    <source>
        <dbReference type="SAM" id="MobiDB-lite"/>
    </source>
</evidence>
<evidence type="ECO:0000313" key="15">
    <source>
        <dbReference type="Proteomes" id="UP000184196"/>
    </source>
</evidence>
<keyword evidence="8 10" id="KW-0238">DNA-binding</keyword>
<dbReference type="CDD" id="cd03363">
    <property type="entry name" value="TOPRIM_TopoIA_TopoI"/>
    <property type="match status" value="1"/>
</dbReference>
<dbReference type="PROSITE" id="PS52039">
    <property type="entry name" value="TOPO_IA_2"/>
    <property type="match status" value="1"/>
</dbReference>
<dbReference type="InterPro" id="IPR006171">
    <property type="entry name" value="TOPRIM_dom"/>
</dbReference>
<evidence type="ECO:0000256" key="6">
    <source>
        <dbReference type="ARBA" id="ARBA00022842"/>
    </source>
</evidence>
<dbReference type="PANTHER" id="PTHR42785">
    <property type="entry name" value="DNA TOPOISOMERASE, TYPE IA, CORE"/>
    <property type="match status" value="1"/>
</dbReference>
<evidence type="ECO:0000259" key="12">
    <source>
        <dbReference type="PROSITE" id="PS50880"/>
    </source>
</evidence>
<dbReference type="AlphaFoldDB" id="A0A1M5BI84"/>
<dbReference type="SUPFAM" id="SSF57783">
    <property type="entry name" value="Zinc beta-ribbon"/>
    <property type="match status" value="1"/>
</dbReference>
<dbReference type="InterPro" id="IPR003601">
    <property type="entry name" value="Topo_IA_2"/>
</dbReference>
<evidence type="ECO:0000256" key="1">
    <source>
        <dbReference type="ARBA" id="ARBA00000213"/>
    </source>
</evidence>
<evidence type="ECO:0000256" key="9">
    <source>
        <dbReference type="ARBA" id="ARBA00023235"/>
    </source>
</evidence>
<feature type="domain" description="Topo IA-type catalytic" evidence="13">
    <location>
        <begin position="129"/>
        <end position="559"/>
    </location>
</feature>
<dbReference type="InterPro" id="IPR034149">
    <property type="entry name" value="TOPRIM_TopoI"/>
</dbReference>
<feature type="domain" description="Toprim" evidence="12">
    <location>
        <begin position="3"/>
        <end position="113"/>
    </location>
</feature>
<keyword evidence="15" id="KW-1185">Reference proteome</keyword>
<evidence type="ECO:0000256" key="4">
    <source>
        <dbReference type="ARBA" id="ARBA00022771"/>
    </source>
</evidence>
<evidence type="ECO:0000256" key="10">
    <source>
        <dbReference type="HAMAP-Rule" id="MF_00952"/>
    </source>
</evidence>
<dbReference type="Gene3D" id="2.70.20.10">
    <property type="entry name" value="Topoisomerase I, domain 3"/>
    <property type="match status" value="1"/>
</dbReference>
<dbReference type="InterPro" id="IPR028612">
    <property type="entry name" value="Topoisom_1_IA"/>
</dbReference>
<name>A0A1M5BI84_9FIRM</name>
<dbReference type="GO" id="GO:0008270">
    <property type="term" value="F:zinc ion binding"/>
    <property type="evidence" value="ECO:0007669"/>
    <property type="project" value="UniProtKB-KW"/>
</dbReference>
<evidence type="ECO:0000259" key="13">
    <source>
        <dbReference type="PROSITE" id="PS52039"/>
    </source>
</evidence>
<dbReference type="GO" id="GO:0005694">
    <property type="term" value="C:chromosome"/>
    <property type="evidence" value="ECO:0007669"/>
    <property type="project" value="InterPro"/>
</dbReference>
<evidence type="ECO:0000256" key="7">
    <source>
        <dbReference type="ARBA" id="ARBA00023029"/>
    </source>
</evidence>
<dbReference type="Proteomes" id="UP000184196">
    <property type="component" value="Unassembled WGS sequence"/>
</dbReference>
<organism evidence="14 15">
    <name type="scientific">Desulfofundulus australicus DSM 11792</name>
    <dbReference type="NCBI Taxonomy" id="1121425"/>
    <lineage>
        <taxon>Bacteria</taxon>
        <taxon>Bacillati</taxon>
        <taxon>Bacillota</taxon>
        <taxon>Clostridia</taxon>
        <taxon>Eubacteriales</taxon>
        <taxon>Peptococcaceae</taxon>
        <taxon>Desulfofundulus</taxon>
    </lineage>
</organism>
<keyword evidence="6" id="KW-0460">Magnesium</keyword>
<dbReference type="PROSITE" id="PS50880">
    <property type="entry name" value="TOPRIM"/>
    <property type="match status" value="1"/>
</dbReference>
<dbReference type="NCBIfam" id="TIGR01051">
    <property type="entry name" value="topA_bact"/>
    <property type="match status" value="1"/>
</dbReference>
<dbReference type="Gene3D" id="3.40.50.140">
    <property type="match status" value="1"/>
</dbReference>
<evidence type="ECO:0000256" key="8">
    <source>
        <dbReference type="ARBA" id="ARBA00023125"/>
    </source>
</evidence>
<dbReference type="GO" id="GO:0003677">
    <property type="term" value="F:DNA binding"/>
    <property type="evidence" value="ECO:0007669"/>
    <property type="project" value="UniProtKB-KW"/>
</dbReference>
<keyword evidence="4" id="KW-0863">Zinc-finger</keyword>
<feature type="site" description="Interaction with DNA" evidence="10">
    <location>
        <position position="155"/>
    </location>
</feature>
<dbReference type="PANTHER" id="PTHR42785:SF1">
    <property type="entry name" value="DNA TOPOISOMERASE"/>
    <property type="match status" value="1"/>
</dbReference>
<feature type="site" description="Interaction with DNA" evidence="10">
    <location>
        <position position="301"/>
    </location>
</feature>
<feature type="site" description="Interaction with DNA" evidence="10">
    <location>
        <position position="148"/>
    </location>
</feature>
<comment type="subunit">
    <text evidence="10">Monomer.</text>
</comment>
<dbReference type="SMART" id="SM00436">
    <property type="entry name" value="TOP1Bc"/>
    <property type="match status" value="1"/>
</dbReference>
<protein>
    <recommendedName>
        <fullName evidence="10">DNA topoisomerase 1</fullName>
        <ecNumber evidence="10">5.6.2.1</ecNumber>
    </recommendedName>
    <alternativeName>
        <fullName evidence="10">DNA topoisomerase I</fullName>
    </alternativeName>
</protein>